<proteinExistence type="inferred from homology"/>
<keyword evidence="3" id="KW-0808">Transferase</keyword>
<keyword evidence="5" id="KW-1185">Reference proteome</keyword>
<dbReference type="EMBL" id="UYRR01032350">
    <property type="protein sequence ID" value="VDK55302.1"/>
    <property type="molecule type" value="Genomic_DNA"/>
</dbReference>
<dbReference type="FunFam" id="1.10.580.10:FF:000001">
    <property type="entry name" value="Citrate synthase"/>
    <property type="match status" value="1"/>
</dbReference>
<evidence type="ECO:0000313" key="6">
    <source>
        <dbReference type="WBParaSite" id="ASIM_0001607001-mRNA-1"/>
    </source>
</evidence>
<dbReference type="InterPro" id="IPR019810">
    <property type="entry name" value="Citrate_synthase_AS"/>
</dbReference>
<dbReference type="Gene3D" id="1.10.580.10">
    <property type="entry name" value="Citrate Synthase, domain 1"/>
    <property type="match status" value="1"/>
</dbReference>
<evidence type="ECO:0000313" key="5">
    <source>
        <dbReference type="Proteomes" id="UP000267096"/>
    </source>
</evidence>
<dbReference type="Pfam" id="PF00285">
    <property type="entry name" value="Citrate_synt"/>
    <property type="match status" value="2"/>
</dbReference>
<dbReference type="AlphaFoldDB" id="A0A0M3K529"/>
<sequence>MPLSTSTINLATRFSLRFAKNFRLCSCRQISTAFDKSTDLKEVLSKKIPAHNKRVFEFKKQYGATEIQNITVDMVYGGMRSIKGMVCETSVLDPGEGIRFRGYSIPECRKLLPRAHPDGEPLPEGIFWLLCTGDIPTREQTTAISEEWASRASLPDHVVEMLNALPSSIHPMSQFVAGIAALSNESLFAKAYRRGIHKSTYWEFIYEDSMNLIAKLPTLAAVIYRNLYREGDPIASIDPTKDWSANFATMLGYDDPSFADLMRLYLTIHCDHEGGNVSAHTCHLVGSALSDPFLSFSAAMAGLAGPLHGLANQEVLLRDSHSSVIPGYGHAVLRITDPRYDCQREFALKHLPDDEMFKLVEALYKVTPDILIEHGKAQNPWPNVDAH</sequence>
<dbReference type="GO" id="GO:0005975">
    <property type="term" value="P:carbohydrate metabolic process"/>
    <property type="evidence" value="ECO:0007669"/>
    <property type="project" value="TreeGrafter"/>
</dbReference>
<accession>A0A0M3K529</accession>
<dbReference type="PANTHER" id="PTHR11739:SF8">
    <property type="entry name" value="CITRATE SYNTHASE, MITOCHONDRIAL"/>
    <property type="match status" value="1"/>
</dbReference>
<dbReference type="WBParaSite" id="ASIM_0001607001-mRNA-1">
    <property type="protein sequence ID" value="ASIM_0001607001-mRNA-1"/>
    <property type="gene ID" value="ASIM_0001607001"/>
</dbReference>
<organism evidence="6">
    <name type="scientific">Anisakis simplex</name>
    <name type="common">Herring worm</name>
    <dbReference type="NCBI Taxonomy" id="6269"/>
    <lineage>
        <taxon>Eukaryota</taxon>
        <taxon>Metazoa</taxon>
        <taxon>Ecdysozoa</taxon>
        <taxon>Nematoda</taxon>
        <taxon>Chromadorea</taxon>
        <taxon>Rhabditida</taxon>
        <taxon>Spirurina</taxon>
        <taxon>Ascaridomorpha</taxon>
        <taxon>Ascaridoidea</taxon>
        <taxon>Anisakidae</taxon>
        <taxon>Anisakis</taxon>
        <taxon>Anisakis simplex complex</taxon>
    </lineage>
</organism>
<dbReference type="GO" id="GO:0006099">
    <property type="term" value="P:tricarboxylic acid cycle"/>
    <property type="evidence" value="ECO:0007669"/>
    <property type="project" value="TreeGrafter"/>
</dbReference>
<evidence type="ECO:0000256" key="3">
    <source>
        <dbReference type="RuleBase" id="RU000441"/>
    </source>
</evidence>
<comment type="similarity">
    <text evidence="3">Belongs to the citrate synthase family.</text>
</comment>
<evidence type="ECO:0000313" key="4">
    <source>
        <dbReference type="EMBL" id="VDK55302.1"/>
    </source>
</evidence>
<dbReference type="GO" id="GO:0046912">
    <property type="term" value="F:acyltransferase activity, acyl groups converted into alkyl on transfer"/>
    <property type="evidence" value="ECO:0007669"/>
    <property type="project" value="InterPro"/>
</dbReference>
<dbReference type="InterPro" id="IPR036969">
    <property type="entry name" value="Citrate_synthase_sf"/>
</dbReference>
<dbReference type="InterPro" id="IPR016142">
    <property type="entry name" value="Citrate_synth-like_lrg_a-sub"/>
</dbReference>
<protein>
    <recommendedName>
        <fullName evidence="3">Citrate synthase</fullName>
    </recommendedName>
</protein>
<evidence type="ECO:0000256" key="1">
    <source>
        <dbReference type="ARBA" id="ARBA00004305"/>
    </source>
</evidence>
<dbReference type="PRINTS" id="PR00143">
    <property type="entry name" value="CITRTSNTHASE"/>
</dbReference>
<dbReference type="PROSITE" id="PS00480">
    <property type="entry name" value="CITRATE_SYNTHASE"/>
    <property type="match status" value="1"/>
</dbReference>
<evidence type="ECO:0000256" key="2">
    <source>
        <dbReference type="ARBA" id="ARBA00011738"/>
    </source>
</evidence>
<dbReference type="InterPro" id="IPR002020">
    <property type="entry name" value="Citrate_synthase"/>
</dbReference>
<dbReference type="PANTHER" id="PTHR11739">
    <property type="entry name" value="CITRATE SYNTHASE"/>
    <property type="match status" value="1"/>
</dbReference>
<reference evidence="4 5" key="2">
    <citation type="submission" date="2018-11" db="EMBL/GenBank/DDBJ databases">
        <authorList>
            <consortium name="Pathogen Informatics"/>
        </authorList>
    </citation>
    <scope>NUCLEOTIDE SEQUENCE [LARGE SCALE GENOMIC DNA]</scope>
</reference>
<dbReference type="Proteomes" id="UP000267096">
    <property type="component" value="Unassembled WGS sequence"/>
</dbReference>
<reference evidence="6" key="1">
    <citation type="submission" date="2017-02" db="UniProtKB">
        <authorList>
            <consortium name="WormBaseParasite"/>
        </authorList>
    </citation>
    <scope>IDENTIFICATION</scope>
</reference>
<gene>
    <name evidence="4" type="ORF">ASIM_LOCUS15477</name>
</gene>
<comment type="subcellular location">
    <subcellularLocation>
        <location evidence="1">Mitochondrion matrix</location>
    </subcellularLocation>
</comment>
<dbReference type="SUPFAM" id="SSF48256">
    <property type="entry name" value="Citrate synthase"/>
    <property type="match status" value="1"/>
</dbReference>
<dbReference type="OrthoDB" id="8017587at2759"/>
<comment type="subunit">
    <text evidence="2">Homodimer.</text>
</comment>
<name>A0A0M3K529_ANISI</name>
<dbReference type="GO" id="GO:0005759">
    <property type="term" value="C:mitochondrial matrix"/>
    <property type="evidence" value="ECO:0007669"/>
    <property type="project" value="UniProtKB-SubCell"/>
</dbReference>